<keyword evidence="2" id="KW-1185">Reference proteome</keyword>
<accession>A0AAV4X1B7</accession>
<dbReference type="AlphaFoldDB" id="A0AAV4X1B7"/>
<organism evidence="1 2">
    <name type="scientific">Caerostris darwini</name>
    <dbReference type="NCBI Taxonomy" id="1538125"/>
    <lineage>
        <taxon>Eukaryota</taxon>
        <taxon>Metazoa</taxon>
        <taxon>Ecdysozoa</taxon>
        <taxon>Arthropoda</taxon>
        <taxon>Chelicerata</taxon>
        <taxon>Arachnida</taxon>
        <taxon>Araneae</taxon>
        <taxon>Araneomorphae</taxon>
        <taxon>Entelegynae</taxon>
        <taxon>Araneoidea</taxon>
        <taxon>Araneidae</taxon>
        <taxon>Caerostris</taxon>
    </lineage>
</organism>
<evidence type="ECO:0000313" key="2">
    <source>
        <dbReference type="Proteomes" id="UP001054837"/>
    </source>
</evidence>
<gene>
    <name evidence="1" type="ORF">CDAR_264211</name>
</gene>
<dbReference type="Proteomes" id="UP001054837">
    <property type="component" value="Unassembled WGS sequence"/>
</dbReference>
<dbReference type="EMBL" id="BPLQ01015547">
    <property type="protein sequence ID" value="GIY88942.1"/>
    <property type="molecule type" value="Genomic_DNA"/>
</dbReference>
<comment type="caution">
    <text evidence="1">The sequence shown here is derived from an EMBL/GenBank/DDBJ whole genome shotgun (WGS) entry which is preliminary data.</text>
</comment>
<protein>
    <submittedName>
        <fullName evidence="1">Uncharacterized protein</fullName>
    </submittedName>
</protein>
<proteinExistence type="predicted"/>
<name>A0AAV4X1B7_9ARAC</name>
<evidence type="ECO:0000313" key="1">
    <source>
        <dbReference type="EMBL" id="GIY88942.1"/>
    </source>
</evidence>
<reference evidence="1 2" key="1">
    <citation type="submission" date="2021-06" db="EMBL/GenBank/DDBJ databases">
        <title>Caerostris darwini draft genome.</title>
        <authorList>
            <person name="Kono N."/>
            <person name="Arakawa K."/>
        </authorList>
    </citation>
    <scope>NUCLEOTIDE SEQUENCE [LARGE SCALE GENOMIC DNA]</scope>
</reference>
<sequence>MHYIAGNFAPEVFPEIVSNLRSLPFPIYLKEGVFLKTLASNSKPPYLRRTPPHVFGKNTQFRVTLAVLEIALIDFAFAAVFPKMEFSYLLFTFVR</sequence>